<proteinExistence type="predicted"/>
<evidence type="ECO:0000313" key="4">
    <source>
        <dbReference type="Proteomes" id="UP000198760"/>
    </source>
</evidence>
<keyword evidence="1" id="KW-1133">Transmembrane helix</keyword>
<evidence type="ECO:0000256" key="1">
    <source>
        <dbReference type="SAM" id="Phobius"/>
    </source>
</evidence>
<evidence type="ECO:0000313" key="3">
    <source>
        <dbReference type="EMBL" id="SFU16826.1"/>
    </source>
</evidence>
<sequence>MKFSRTERVLHAFAVVAFALLILIILFGQTVKDSGPAEWLSALLNLVMAGAAVAAYLTASSWLPQLTTQEGYKEAIGLVNQEFIMLGERNRLSRVAWTVRSTAEDWCAERYGRNAADRLSADIKRFQEILHEERNRKETIALALFRMKTYGLQVSPEKERAMHSMLETHALIIKLGFTLLNISNRFISERKTLISMTVSFGRENEREERRKQLENNGTAMVHALNLKCREIQNAWEQMKNAQATFFGGDHRIGKLFHVSKD</sequence>
<keyword evidence="1" id="KW-0472">Membrane</keyword>
<evidence type="ECO:0000313" key="2">
    <source>
        <dbReference type="EMBL" id="SFR26314.1"/>
    </source>
</evidence>
<feature type="transmembrane region" description="Helical" evidence="1">
    <location>
        <begin position="9"/>
        <end position="27"/>
    </location>
</feature>
<dbReference type="RefSeq" id="WP_072441252.1">
    <property type="nucleotide sequence ID" value="NZ_FONC01000014.1"/>
</dbReference>
<dbReference type="Proteomes" id="UP000198760">
    <property type="component" value="Unassembled WGS sequence"/>
</dbReference>
<dbReference type="AlphaFoldDB" id="A0AAX2EZG6"/>
<comment type="caution">
    <text evidence="2">The sequence shown here is derived from an EMBL/GenBank/DDBJ whole genome shotgun (WGS) entry which is preliminary data.</text>
</comment>
<dbReference type="EMBL" id="FOYJ01000016">
    <property type="protein sequence ID" value="SFR26314.1"/>
    <property type="molecule type" value="Genomic_DNA"/>
</dbReference>
<protein>
    <submittedName>
        <fullName evidence="2">Uncharacterized protein</fullName>
    </submittedName>
</protein>
<feature type="transmembrane region" description="Helical" evidence="1">
    <location>
        <begin position="39"/>
        <end position="59"/>
    </location>
</feature>
<keyword evidence="4" id="KW-1185">Reference proteome</keyword>
<organism evidence="2 5">
    <name type="scientific">Kosakonia radicincitans</name>
    <dbReference type="NCBI Taxonomy" id="283686"/>
    <lineage>
        <taxon>Bacteria</taxon>
        <taxon>Pseudomonadati</taxon>
        <taxon>Pseudomonadota</taxon>
        <taxon>Gammaproteobacteria</taxon>
        <taxon>Enterobacterales</taxon>
        <taxon>Enterobacteriaceae</taxon>
        <taxon>Kosakonia</taxon>
    </lineage>
</organism>
<keyword evidence="1" id="KW-0812">Transmembrane</keyword>
<reference evidence="4 5" key="1">
    <citation type="submission" date="2016-10" db="EMBL/GenBank/DDBJ databases">
        <authorList>
            <person name="Varghese N."/>
            <person name="Submissions S."/>
        </authorList>
    </citation>
    <scope>NUCLEOTIDE SEQUENCE [LARGE SCALE GENOMIC DNA]</scope>
    <source>
        <strain evidence="3 4">NFIX06</strain>
        <strain evidence="2 5">NFIX08</strain>
    </source>
</reference>
<name>A0AAX2EZG6_9ENTR</name>
<evidence type="ECO:0000313" key="5">
    <source>
        <dbReference type="Proteomes" id="UP000199173"/>
    </source>
</evidence>
<gene>
    <name evidence="3" type="ORF">SAMN03159428_04942</name>
    <name evidence="2" type="ORF">SAMN03159514_04929</name>
</gene>
<dbReference type="EMBL" id="FPAV01000019">
    <property type="protein sequence ID" value="SFU16826.1"/>
    <property type="molecule type" value="Genomic_DNA"/>
</dbReference>
<accession>A0AAX2EZG6</accession>
<dbReference type="Proteomes" id="UP000199173">
    <property type="component" value="Unassembled WGS sequence"/>
</dbReference>